<dbReference type="EMBL" id="KZ303529">
    <property type="protein sequence ID" value="PIA13665.1"/>
    <property type="molecule type" value="Genomic_DNA"/>
</dbReference>
<keyword evidence="11" id="KW-1185">Reference proteome</keyword>
<keyword evidence="5" id="KW-0862">Zinc</keyword>
<dbReference type="InterPro" id="IPR013083">
    <property type="entry name" value="Znf_RING/FYVE/PHD"/>
</dbReference>
<keyword evidence="2" id="KW-0812">Transmembrane</keyword>
<evidence type="ECO:0000256" key="1">
    <source>
        <dbReference type="ARBA" id="ARBA00004370"/>
    </source>
</evidence>
<name>A0A2G5B3U8_COERN</name>
<dbReference type="Proteomes" id="UP000242474">
    <property type="component" value="Unassembled WGS sequence"/>
</dbReference>
<evidence type="ECO:0000259" key="9">
    <source>
        <dbReference type="PROSITE" id="PS50089"/>
    </source>
</evidence>
<dbReference type="PANTHER" id="PTHR46539:SF1">
    <property type="entry name" value="E3 UBIQUITIN-PROTEIN LIGASE ATL42"/>
    <property type="match status" value="1"/>
</dbReference>
<evidence type="ECO:0000256" key="8">
    <source>
        <dbReference type="PROSITE-ProRule" id="PRU00175"/>
    </source>
</evidence>
<evidence type="ECO:0000256" key="2">
    <source>
        <dbReference type="ARBA" id="ARBA00022692"/>
    </source>
</evidence>
<dbReference type="GO" id="GO:0008270">
    <property type="term" value="F:zinc ion binding"/>
    <property type="evidence" value="ECO:0007669"/>
    <property type="project" value="UniProtKB-KW"/>
</dbReference>
<sequence length="50" mass="5478">CPVCLECFEIGDVLRVLTCNHGLHKACGDSWFTQGSNKCPICRSQAVHSN</sequence>
<evidence type="ECO:0000313" key="10">
    <source>
        <dbReference type="EMBL" id="PIA13665.1"/>
    </source>
</evidence>
<evidence type="ECO:0000256" key="3">
    <source>
        <dbReference type="ARBA" id="ARBA00022723"/>
    </source>
</evidence>
<keyword evidence="3" id="KW-0479">Metal-binding</keyword>
<dbReference type="AlphaFoldDB" id="A0A2G5B3U8"/>
<evidence type="ECO:0000313" key="11">
    <source>
        <dbReference type="Proteomes" id="UP000242474"/>
    </source>
</evidence>
<proteinExistence type="predicted"/>
<keyword evidence="4 8" id="KW-0863">Zinc-finger</keyword>
<evidence type="ECO:0000256" key="7">
    <source>
        <dbReference type="ARBA" id="ARBA00023136"/>
    </source>
</evidence>
<feature type="non-terminal residue" evidence="10">
    <location>
        <position position="50"/>
    </location>
</feature>
<organism evidence="10 11">
    <name type="scientific">Coemansia reversa (strain ATCC 12441 / NRRL 1564)</name>
    <dbReference type="NCBI Taxonomy" id="763665"/>
    <lineage>
        <taxon>Eukaryota</taxon>
        <taxon>Fungi</taxon>
        <taxon>Fungi incertae sedis</taxon>
        <taxon>Zoopagomycota</taxon>
        <taxon>Kickxellomycotina</taxon>
        <taxon>Kickxellomycetes</taxon>
        <taxon>Kickxellales</taxon>
        <taxon>Kickxellaceae</taxon>
        <taxon>Coemansia</taxon>
    </lineage>
</organism>
<protein>
    <recommendedName>
        <fullName evidence="9">RING-type domain-containing protein</fullName>
    </recommendedName>
</protein>
<comment type="subcellular location">
    <subcellularLocation>
        <location evidence="1">Membrane</location>
    </subcellularLocation>
</comment>
<dbReference type="STRING" id="763665.A0A2G5B3U8"/>
<dbReference type="SMART" id="SM00184">
    <property type="entry name" value="RING"/>
    <property type="match status" value="1"/>
</dbReference>
<feature type="non-terminal residue" evidence="10">
    <location>
        <position position="1"/>
    </location>
</feature>
<reference evidence="10 11" key="1">
    <citation type="journal article" date="2015" name="Genome Biol. Evol.">
        <title>Phylogenomic analyses indicate that early fungi evolved digesting cell walls of algal ancestors of land plants.</title>
        <authorList>
            <person name="Chang Y."/>
            <person name="Wang S."/>
            <person name="Sekimoto S."/>
            <person name="Aerts A.L."/>
            <person name="Choi C."/>
            <person name="Clum A."/>
            <person name="LaButti K.M."/>
            <person name="Lindquist E.A."/>
            <person name="Yee Ngan C."/>
            <person name="Ohm R.A."/>
            <person name="Salamov A.A."/>
            <person name="Grigoriev I.V."/>
            <person name="Spatafora J.W."/>
            <person name="Berbee M.L."/>
        </authorList>
    </citation>
    <scope>NUCLEOTIDE SEQUENCE [LARGE SCALE GENOMIC DNA]</scope>
    <source>
        <strain evidence="10 11">NRRL 1564</strain>
    </source>
</reference>
<keyword evidence="7" id="KW-0472">Membrane</keyword>
<gene>
    <name evidence="10" type="ORF">COEREDRAFT_25947</name>
</gene>
<dbReference type="OrthoDB" id="8062037at2759"/>
<evidence type="ECO:0000256" key="6">
    <source>
        <dbReference type="ARBA" id="ARBA00022989"/>
    </source>
</evidence>
<dbReference type="PANTHER" id="PTHR46539">
    <property type="entry name" value="E3 UBIQUITIN-PROTEIN LIGASE ATL42"/>
    <property type="match status" value="1"/>
</dbReference>
<dbReference type="GO" id="GO:0016020">
    <property type="term" value="C:membrane"/>
    <property type="evidence" value="ECO:0007669"/>
    <property type="project" value="UniProtKB-SubCell"/>
</dbReference>
<feature type="domain" description="RING-type" evidence="9">
    <location>
        <begin position="1"/>
        <end position="43"/>
    </location>
</feature>
<dbReference type="SUPFAM" id="SSF57850">
    <property type="entry name" value="RING/U-box"/>
    <property type="match status" value="1"/>
</dbReference>
<evidence type="ECO:0000256" key="4">
    <source>
        <dbReference type="ARBA" id="ARBA00022771"/>
    </source>
</evidence>
<evidence type="ECO:0000256" key="5">
    <source>
        <dbReference type="ARBA" id="ARBA00022833"/>
    </source>
</evidence>
<dbReference type="Pfam" id="PF13639">
    <property type="entry name" value="zf-RING_2"/>
    <property type="match status" value="1"/>
</dbReference>
<dbReference type="PROSITE" id="PS50089">
    <property type="entry name" value="ZF_RING_2"/>
    <property type="match status" value="1"/>
</dbReference>
<keyword evidence="6" id="KW-1133">Transmembrane helix</keyword>
<accession>A0A2G5B3U8</accession>
<dbReference type="InterPro" id="IPR001841">
    <property type="entry name" value="Znf_RING"/>
</dbReference>
<dbReference type="Gene3D" id="3.30.40.10">
    <property type="entry name" value="Zinc/RING finger domain, C3HC4 (zinc finger)"/>
    <property type="match status" value="1"/>
</dbReference>